<dbReference type="PATRIC" id="fig|1123269.5.peg.4794"/>
<dbReference type="AlphaFoldDB" id="W0AIY9"/>
<reference evidence="2 3" key="1">
    <citation type="submission" date="2013-07" db="EMBL/GenBank/DDBJ databases">
        <title>Completed genome of Sphingomonas sanxanigenens NX02.</title>
        <authorList>
            <person name="Ma T."/>
            <person name="Huang H."/>
            <person name="Wu M."/>
            <person name="Li X."/>
            <person name="Li G."/>
        </authorList>
    </citation>
    <scope>NUCLEOTIDE SEQUENCE [LARGE SCALE GENOMIC DNA]</scope>
    <source>
        <strain evidence="2 3">NX02</strain>
    </source>
</reference>
<gene>
    <name evidence="2" type="ORF">NX02_24475</name>
</gene>
<dbReference type="RefSeq" id="WP_025294612.1">
    <property type="nucleotide sequence ID" value="NZ_CP006644.1"/>
</dbReference>
<protein>
    <recommendedName>
        <fullName evidence="4">UrcA family protein</fullName>
    </recommendedName>
</protein>
<dbReference type="Proteomes" id="UP000018851">
    <property type="component" value="Chromosome"/>
</dbReference>
<dbReference type="STRING" id="1123269.NX02_24475"/>
<feature type="signal peptide" evidence="1">
    <location>
        <begin position="1"/>
        <end position="19"/>
    </location>
</feature>
<evidence type="ECO:0000313" key="3">
    <source>
        <dbReference type="Proteomes" id="UP000018851"/>
    </source>
</evidence>
<proteinExistence type="predicted"/>
<name>W0AIY9_9SPHN</name>
<evidence type="ECO:0008006" key="4">
    <source>
        <dbReference type="Google" id="ProtNLM"/>
    </source>
</evidence>
<evidence type="ECO:0000256" key="1">
    <source>
        <dbReference type="SAM" id="SignalP"/>
    </source>
</evidence>
<organism evidence="2 3">
    <name type="scientific">Sphingomonas sanxanigenens DSM 19645 = NX02</name>
    <dbReference type="NCBI Taxonomy" id="1123269"/>
    <lineage>
        <taxon>Bacteria</taxon>
        <taxon>Pseudomonadati</taxon>
        <taxon>Pseudomonadota</taxon>
        <taxon>Alphaproteobacteria</taxon>
        <taxon>Sphingomonadales</taxon>
        <taxon>Sphingomonadaceae</taxon>
        <taxon>Sphingomonas</taxon>
    </lineage>
</organism>
<dbReference type="EMBL" id="CP006644">
    <property type="protein sequence ID" value="AHE56502.1"/>
    <property type="molecule type" value="Genomic_DNA"/>
</dbReference>
<evidence type="ECO:0000313" key="2">
    <source>
        <dbReference type="EMBL" id="AHE56502.1"/>
    </source>
</evidence>
<sequence length="84" mass="8544">MLIRSLALLALVCAVPAAAGSPGPQVHDVGAADVLRKTLLDALRPVVKGRPACKQSCAGAKLTRASIRTAEPSAGARVSRLCEA</sequence>
<accession>W0AIY9</accession>
<feature type="chain" id="PRO_5004785519" description="UrcA family protein" evidence="1">
    <location>
        <begin position="20"/>
        <end position="84"/>
    </location>
</feature>
<keyword evidence="3" id="KW-1185">Reference proteome</keyword>
<dbReference type="KEGG" id="ssan:NX02_24475"/>
<keyword evidence="1" id="KW-0732">Signal</keyword>
<dbReference type="HOGENOM" id="CLU_2525842_0_0_5"/>